<evidence type="ECO:0000313" key="3">
    <source>
        <dbReference type="Proteomes" id="UP000184517"/>
    </source>
</evidence>
<evidence type="ECO:0000313" key="2">
    <source>
        <dbReference type="EMBL" id="SHG22436.1"/>
    </source>
</evidence>
<keyword evidence="1" id="KW-0472">Membrane</keyword>
<name>A0A1M5I295_9GAMM</name>
<proteinExistence type="predicted"/>
<dbReference type="Proteomes" id="UP000184517">
    <property type="component" value="Unassembled WGS sequence"/>
</dbReference>
<dbReference type="RefSeq" id="WP_175550794.1">
    <property type="nucleotide sequence ID" value="NZ_FQVF01000018.1"/>
</dbReference>
<gene>
    <name evidence="2" type="ORF">SAMN02745753_03486</name>
</gene>
<dbReference type="EMBL" id="FQVF01000018">
    <property type="protein sequence ID" value="SHG22436.1"/>
    <property type="molecule type" value="Genomic_DNA"/>
</dbReference>
<protein>
    <submittedName>
        <fullName evidence="2">Uncharacterized protein</fullName>
    </submittedName>
</protein>
<dbReference type="AlphaFoldDB" id="A0A1M5I295"/>
<evidence type="ECO:0000256" key="1">
    <source>
        <dbReference type="SAM" id="Phobius"/>
    </source>
</evidence>
<reference evidence="3" key="1">
    <citation type="submission" date="2016-11" db="EMBL/GenBank/DDBJ databases">
        <authorList>
            <person name="Varghese N."/>
            <person name="Submissions S."/>
        </authorList>
    </citation>
    <scope>NUCLEOTIDE SEQUENCE [LARGE SCALE GENOMIC DNA]</scope>
    <source>
        <strain evidence="3">DSM 16579</strain>
    </source>
</reference>
<keyword evidence="3" id="KW-1185">Reference proteome</keyword>
<feature type="transmembrane region" description="Helical" evidence="1">
    <location>
        <begin position="6"/>
        <end position="36"/>
    </location>
</feature>
<organism evidence="2 3">
    <name type="scientific">Marinomonas polaris DSM 16579</name>
    <dbReference type="NCBI Taxonomy" id="1122206"/>
    <lineage>
        <taxon>Bacteria</taxon>
        <taxon>Pseudomonadati</taxon>
        <taxon>Pseudomonadota</taxon>
        <taxon>Gammaproteobacteria</taxon>
        <taxon>Oceanospirillales</taxon>
        <taxon>Oceanospirillaceae</taxon>
        <taxon>Marinomonas</taxon>
    </lineage>
</organism>
<keyword evidence="1" id="KW-0812">Transmembrane</keyword>
<keyword evidence="1" id="KW-1133">Transmembrane helix</keyword>
<sequence length="53" mass="5959">MESADALFFIGFAVGLCFLLIFAWLFMIVGTAAIAIHRKQNVREAIQPLLDEF</sequence>
<accession>A0A1M5I295</accession>
<dbReference type="STRING" id="1122206.SAMN02745753_03486"/>